<dbReference type="RefSeq" id="WP_117322063.1">
    <property type="nucleotide sequence ID" value="NZ_QVTD01000003.1"/>
</dbReference>
<keyword evidence="2" id="KW-0946">Virion</keyword>
<dbReference type="Pfam" id="PF01636">
    <property type="entry name" value="APH"/>
    <property type="match status" value="1"/>
</dbReference>
<dbReference type="NCBIfam" id="TIGR02904">
    <property type="entry name" value="spore_ysxE"/>
    <property type="match status" value="1"/>
</dbReference>
<dbReference type="PANTHER" id="PTHR39179:SF3">
    <property type="entry name" value="COTS-RELATED PROTEIN"/>
    <property type="match status" value="1"/>
</dbReference>
<accession>A0A372LHX4</accession>
<organism evidence="2 3">
    <name type="scientific">Peribacillus glennii</name>
    <dbReference type="NCBI Taxonomy" id="2303991"/>
    <lineage>
        <taxon>Bacteria</taxon>
        <taxon>Bacillati</taxon>
        <taxon>Bacillota</taxon>
        <taxon>Bacilli</taxon>
        <taxon>Bacillales</taxon>
        <taxon>Bacillaceae</taxon>
        <taxon>Peribacillus</taxon>
    </lineage>
</organism>
<evidence type="ECO:0000313" key="3">
    <source>
        <dbReference type="Proteomes" id="UP000262939"/>
    </source>
</evidence>
<protein>
    <submittedName>
        <fullName evidence="2">Spore coat protein YsxE</fullName>
    </submittedName>
</protein>
<evidence type="ECO:0000259" key="1">
    <source>
        <dbReference type="Pfam" id="PF01636"/>
    </source>
</evidence>
<sequence length="346" mass="41783">MEDKQEFNDTEVILHQYSLHARYVENFGKVKKVYSDKGIFALKVISPQKGMDFFRNIQFLYQRGYNRIVPIYPATDGRYAVLHGGHLYYLMPWLLNEDTGERDERHMQLFRELARMHTLSMKERPVKKEEREEHYEETIKQWKEQREFIEEFAGESEKKWYMSPFQLLLCMYYTDITQALNYAEKKLEEWFKKTKEDEKVRTVITHGKLSMQHFIYDDRGYGHFINFEDSKTVPPHFDLLPFLVRSARTYPTRCDDCVSWLYNYLKYFPLKDEEMLLFQSYLAYPGSSIQTVRNYFEKKGGKSELYYVSQLQRQYWLLKNTEYMVMKIEEIEQQKKAAAGQEQSQS</sequence>
<dbReference type="PANTHER" id="PTHR39179">
    <property type="entry name" value="SPORE COAT PROTEIN I"/>
    <property type="match status" value="1"/>
</dbReference>
<keyword evidence="3" id="KW-1185">Reference proteome</keyword>
<dbReference type="InterPro" id="IPR047175">
    <property type="entry name" value="CotS-like"/>
</dbReference>
<dbReference type="InterPro" id="IPR002575">
    <property type="entry name" value="Aminoglycoside_PTrfase"/>
</dbReference>
<dbReference type="EMBL" id="QVTD01000003">
    <property type="protein sequence ID" value="RFU65893.1"/>
    <property type="molecule type" value="Genomic_DNA"/>
</dbReference>
<dbReference type="Gene3D" id="3.90.1200.10">
    <property type="match status" value="1"/>
</dbReference>
<dbReference type="AlphaFoldDB" id="A0A372LHX4"/>
<dbReference type="InterPro" id="IPR014253">
    <property type="entry name" value="Spore_coat_YsxE"/>
</dbReference>
<gene>
    <name evidence="2" type="primary">ysxE</name>
    <name evidence="2" type="ORF">D0466_08515</name>
</gene>
<reference evidence="2 3" key="1">
    <citation type="submission" date="2018-08" db="EMBL/GenBank/DDBJ databases">
        <title>Bacillus chawlae sp. nov., Bacillus glennii sp. nov., and Bacillus saganii sp. nov. Isolated from the Vehicle Assembly Building at Kennedy Space Center where the Viking Spacecraft were Assembled.</title>
        <authorList>
            <person name="Seuylemezian A."/>
            <person name="Vaishampayan P."/>
        </authorList>
    </citation>
    <scope>NUCLEOTIDE SEQUENCE [LARGE SCALE GENOMIC DNA]</scope>
    <source>
        <strain evidence="2 3">V44-8</strain>
    </source>
</reference>
<dbReference type="OrthoDB" id="2379727at2"/>
<keyword evidence="2" id="KW-0167">Capsid protein</keyword>
<dbReference type="Proteomes" id="UP000262939">
    <property type="component" value="Unassembled WGS sequence"/>
</dbReference>
<evidence type="ECO:0000313" key="2">
    <source>
        <dbReference type="EMBL" id="RFU65893.1"/>
    </source>
</evidence>
<proteinExistence type="predicted"/>
<dbReference type="SUPFAM" id="SSF56112">
    <property type="entry name" value="Protein kinase-like (PK-like)"/>
    <property type="match status" value="1"/>
</dbReference>
<name>A0A372LHX4_9BACI</name>
<dbReference type="Gene3D" id="3.30.200.20">
    <property type="entry name" value="Phosphorylase Kinase, domain 1"/>
    <property type="match status" value="1"/>
</dbReference>
<feature type="domain" description="Aminoglycoside phosphotransferase" evidence="1">
    <location>
        <begin position="40"/>
        <end position="243"/>
    </location>
</feature>
<comment type="caution">
    <text evidence="2">The sequence shown here is derived from an EMBL/GenBank/DDBJ whole genome shotgun (WGS) entry which is preliminary data.</text>
</comment>
<dbReference type="InterPro" id="IPR011009">
    <property type="entry name" value="Kinase-like_dom_sf"/>
</dbReference>
<dbReference type="GO" id="GO:0042601">
    <property type="term" value="C:endospore-forming forespore"/>
    <property type="evidence" value="ECO:0007669"/>
    <property type="project" value="TreeGrafter"/>
</dbReference>